<keyword evidence="7" id="KW-0119">Carbohydrate metabolism</keyword>
<dbReference type="EMBL" id="JAAVXB010000009">
    <property type="protein sequence ID" value="NKF23729.1"/>
    <property type="molecule type" value="Genomic_DNA"/>
</dbReference>
<evidence type="ECO:0000256" key="6">
    <source>
        <dbReference type="ARBA" id="ARBA00023295"/>
    </source>
</evidence>
<name>A0A969WBY7_9GAMM</name>
<feature type="signal peptide" evidence="8">
    <location>
        <begin position="1"/>
        <end position="23"/>
    </location>
</feature>
<comment type="catalytic activity">
    <reaction evidence="1">
        <text>Endohydrolysis of (1-&gt;4)-beta-D-glucosidic linkages in cellulose, lichenin and cereal beta-D-glucans.</text>
        <dbReference type="EC" id="3.2.1.4"/>
    </reaction>
</comment>
<dbReference type="InterPro" id="IPR012341">
    <property type="entry name" value="6hp_glycosidase-like_sf"/>
</dbReference>
<evidence type="ECO:0000256" key="7">
    <source>
        <dbReference type="ARBA" id="ARBA00023326"/>
    </source>
</evidence>
<keyword evidence="10" id="KW-1185">Reference proteome</keyword>
<dbReference type="Proteomes" id="UP000653472">
    <property type="component" value="Unassembled WGS sequence"/>
</dbReference>
<evidence type="ECO:0000256" key="2">
    <source>
        <dbReference type="ARBA" id="ARBA00009209"/>
    </source>
</evidence>
<dbReference type="InterPro" id="IPR008928">
    <property type="entry name" value="6-hairpin_glycosidase_sf"/>
</dbReference>
<proteinExistence type="inferred from homology"/>
<comment type="caution">
    <text evidence="9">The sequence shown here is derived from an EMBL/GenBank/DDBJ whole genome shotgun (WGS) entry which is preliminary data.</text>
</comment>
<dbReference type="Pfam" id="PF01270">
    <property type="entry name" value="Glyco_hydro_8"/>
    <property type="match status" value="1"/>
</dbReference>
<keyword evidence="5" id="KW-0136">Cellulose degradation</keyword>
<evidence type="ECO:0000256" key="1">
    <source>
        <dbReference type="ARBA" id="ARBA00000966"/>
    </source>
</evidence>
<evidence type="ECO:0000256" key="4">
    <source>
        <dbReference type="ARBA" id="ARBA00022801"/>
    </source>
</evidence>
<dbReference type="GO" id="GO:0008810">
    <property type="term" value="F:cellulase activity"/>
    <property type="evidence" value="ECO:0007669"/>
    <property type="project" value="UniProtKB-EC"/>
</dbReference>
<sequence length="380" mass="42169">MPRTIIRTAGAWLAALSALLTTAAWPAAPHAIDWPDWQSFDTAFIDPQGRVIDWTDHARTVSEGQAYALFFSLVANDRRRFAQLLSWTEQNLAKGDLQHNLPAWLWGERQDGSWGVLDPNSASDADLWLAYTLLEAGRLWNVPDYVKTADALLKLVEAQEIVQVPGGPMLLLPGPQGFVGQDGSVRFNPSYYVPMQLVGLQTHEPNGPWLRLLGDYAALLPQIAPLGRVPDWTSWHTDRIVVDPQTGGAGSYDAIRVYLWAGMMPPGDNNGQKLCGVLRGYRDMVKALQGQIPEHWTTGNSGISGNAPPGFYAALMPFLRRLGDPDSYNKARTHLQETQVDGLYGKPARYYDQVLALFGKGFVDGRFRFDAKGRLIPSWQ</sequence>
<evidence type="ECO:0000256" key="8">
    <source>
        <dbReference type="SAM" id="SignalP"/>
    </source>
</evidence>
<dbReference type="RefSeq" id="WP_168149049.1">
    <property type="nucleotide sequence ID" value="NZ_JAAVXB010000009.1"/>
</dbReference>
<dbReference type="PRINTS" id="PR00735">
    <property type="entry name" value="GLHYDRLASE8"/>
</dbReference>
<evidence type="ECO:0000313" key="9">
    <source>
        <dbReference type="EMBL" id="NKF23729.1"/>
    </source>
</evidence>
<evidence type="ECO:0000256" key="3">
    <source>
        <dbReference type="ARBA" id="ARBA00012601"/>
    </source>
</evidence>
<comment type="similarity">
    <text evidence="2">Belongs to the glycosyl hydrolase 8 (cellulase D) family.</text>
</comment>
<dbReference type="NCBIfam" id="NF008305">
    <property type="entry name" value="PRK11097.1"/>
    <property type="match status" value="1"/>
</dbReference>
<organism evidence="9 10">
    <name type="scientific">Solimonas marina</name>
    <dbReference type="NCBI Taxonomy" id="2714601"/>
    <lineage>
        <taxon>Bacteria</taxon>
        <taxon>Pseudomonadati</taxon>
        <taxon>Pseudomonadota</taxon>
        <taxon>Gammaproteobacteria</taxon>
        <taxon>Nevskiales</taxon>
        <taxon>Nevskiaceae</taxon>
        <taxon>Solimonas</taxon>
    </lineage>
</organism>
<dbReference type="SUPFAM" id="SSF48208">
    <property type="entry name" value="Six-hairpin glycosidases"/>
    <property type="match status" value="1"/>
</dbReference>
<protein>
    <recommendedName>
        <fullName evidence="3">cellulase</fullName>
        <ecNumber evidence="3">3.2.1.4</ecNumber>
    </recommendedName>
</protein>
<dbReference type="AlphaFoldDB" id="A0A969WBY7"/>
<keyword evidence="4 9" id="KW-0378">Hydrolase</keyword>
<dbReference type="Gene3D" id="1.50.10.10">
    <property type="match status" value="1"/>
</dbReference>
<dbReference type="GO" id="GO:0030245">
    <property type="term" value="P:cellulose catabolic process"/>
    <property type="evidence" value="ECO:0007669"/>
    <property type="project" value="UniProtKB-KW"/>
</dbReference>
<evidence type="ECO:0000256" key="5">
    <source>
        <dbReference type="ARBA" id="ARBA00023001"/>
    </source>
</evidence>
<dbReference type="EC" id="3.2.1.4" evidence="3"/>
<evidence type="ECO:0000313" key="10">
    <source>
        <dbReference type="Proteomes" id="UP000653472"/>
    </source>
</evidence>
<keyword evidence="6 9" id="KW-0326">Glycosidase</keyword>
<dbReference type="InterPro" id="IPR002037">
    <property type="entry name" value="Glyco_hydro_8"/>
</dbReference>
<feature type="chain" id="PRO_5037170901" description="cellulase" evidence="8">
    <location>
        <begin position="24"/>
        <end position="380"/>
    </location>
</feature>
<accession>A0A969WBY7</accession>
<keyword evidence="7" id="KW-0624">Polysaccharide degradation</keyword>
<gene>
    <name evidence="9" type="primary">bcsZ</name>
    <name evidence="9" type="ORF">G7Y82_15530</name>
</gene>
<reference evidence="9" key="1">
    <citation type="submission" date="2020-03" db="EMBL/GenBank/DDBJ databases">
        <title>Solimonas marina sp. nov., isolated from deep seawater of the Pacific Ocean.</title>
        <authorList>
            <person name="Liu X."/>
            <person name="Lai Q."/>
            <person name="Sun F."/>
            <person name="Gai Y."/>
            <person name="Li G."/>
            <person name="Shao Z."/>
        </authorList>
    </citation>
    <scope>NUCLEOTIDE SEQUENCE</scope>
    <source>
        <strain evidence="9">C16B3</strain>
    </source>
</reference>
<keyword evidence="8" id="KW-0732">Signal</keyword>